<dbReference type="Pfam" id="PF08448">
    <property type="entry name" value="PAS_4"/>
    <property type="match status" value="1"/>
</dbReference>
<dbReference type="Pfam" id="PF13426">
    <property type="entry name" value="PAS_9"/>
    <property type="match status" value="1"/>
</dbReference>
<dbReference type="PRINTS" id="PR00344">
    <property type="entry name" value="BCTRLSENSOR"/>
</dbReference>
<dbReference type="SMART" id="SM00086">
    <property type="entry name" value="PAC"/>
    <property type="match status" value="2"/>
</dbReference>
<dbReference type="PANTHER" id="PTHR43065:SF34">
    <property type="entry name" value="SPORULATION KINASE A"/>
    <property type="match status" value="1"/>
</dbReference>
<evidence type="ECO:0000256" key="2">
    <source>
        <dbReference type="ARBA" id="ARBA00012438"/>
    </source>
</evidence>
<evidence type="ECO:0000259" key="12">
    <source>
        <dbReference type="PROSITE" id="PS50113"/>
    </source>
</evidence>
<dbReference type="InterPro" id="IPR036097">
    <property type="entry name" value="HisK_dim/P_sf"/>
</dbReference>
<dbReference type="InterPro" id="IPR000014">
    <property type="entry name" value="PAS"/>
</dbReference>
<dbReference type="PROSITE" id="PS50924">
    <property type="entry name" value="MHYT"/>
    <property type="match status" value="1"/>
</dbReference>
<dbReference type="CDD" id="cd00130">
    <property type="entry name" value="PAS"/>
    <property type="match status" value="2"/>
</dbReference>
<feature type="domain" description="PAS" evidence="11">
    <location>
        <begin position="246"/>
        <end position="316"/>
    </location>
</feature>
<evidence type="ECO:0000256" key="6">
    <source>
        <dbReference type="ARBA" id="ARBA00022777"/>
    </source>
</evidence>
<dbReference type="CDD" id="cd00082">
    <property type="entry name" value="HisKA"/>
    <property type="match status" value="1"/>
</dbReference>
<dbReference type="InterPro" id="IPR035965">
    <property type="entry name" value="PAS-like_dom_sf"/>
</dbReference>
<evidence type="ECO:0000256" key="9">
    <source>
        <dbReference type="PROSITE-ProRule" id="PRU00244"/>
    </source>
</evidence>
<dbReference type="RefSeq" id="WP_341413922.1">
    <property type="nucleotide sequence ID" value="NZ_JBBPCC010000001.1"/>
</dbReference>
<dbReference type="SUPFAM" id="SSF55874">
    <property type="entry name" value="ATPase domain of HSP90 chaperone/DNA topoisomerase II/histidine kinase"/>
    <property type="match status" value="1"/>
</dbReference>
<dbReference type="InterPro" id="IPR001610">
    <property type="entry name" value="PAC"/>
</dbReference>
<evidence type="ECO:0000256" key="3">
    <source>
        <dbReference type="ARBA" id="ARBA00022553"/>
    </source>
</evidence>
<dbReference type="SMART" id="SM00388">
    <property type="entry name" value="HisKA"/>
    <property type="match status" value="1"/>
</dbReference>
<keyword evidence="15" id="KW-1185">Reference proteome</keyword>
<dbReference type="Proteomes" id="UP001469365">
    <property type="component" value="Unassembled WGS sequence"/>
</dbReference>
<dbReference type="NCBIfam" id="TIGR00229">
    <property type="entry name" value="sensory_box"/>
    <property type="match status" value="2"/>
</dbReference>
<dbReference type="SMART" id="SM00387">
    <property type="entry name" value="HATPase_c"/>
    <property type="match status" value="1"/>
</dbReference>
<evidence type="ECO:0000256" key="4">
    <source>
        <dbReference type="ARBA" id="ARBA00022679"/>
    </source>
</evidence>
<comment type="caution">
    <text evidence="14">The sequence shown here is derived from an EMBL/GenBank/DDBJ whole genome shotgun (WGS) entry which is preliminary data.</text>
</comment>
<evidence type="ECO:0000256" key="5">
    <source>
        <dbReference type="ARBA" id="ARBA00022741"/>
    </source>
</evidence>
<dbReference type="InterPro" id="IPR004358">
    <property type="entry name" value="Sig_transdc_His_kin-like_C"/>
</dbReference>
<dbReference type="EMBL" id="JBBPCC010000001">
    <property type="protein sequence ID" value="MEK8126879.1"/>
    <property type="molecule type" value="Genomic_DNA"/>
</dbReference>
<dbReference type="InterPro" id="IPR005330">
    <property type="entry name" value="MHYT_dom"/>
</dbReference>
<evidence type="ECO:0000256" key="1">
    <source>
        <dbReference type="ARBA" id="ARBA00000085"/>
    </source>
</evidence>
<evidence type="ECO:0000256" key="8">
    <source>
        <dbReference type="ARBA" id="ARBA00023012"/>
    </source>
</evidence>
<feature type="domain" description="Histidine kinase" evidence="10">
    <location>
        <begin position="513"/>
        <end position="717"/>
    </location>
</feature>
<organism evidence="14 15">
    <name type="scientific">Paenibacillus filicis</name>
    <dbReference type="NCBI Taxonomy" id="669464"/>
    <lineage>
        <taxon>Bacteria</taxon>
        <taxon>Bacillati</taxon>
        <taxon>Bacillota</taxon>
        <taxon>Bacilli</taxon>
        <taxon>Bacillales</taxon>
        <taxon>Paenibacillaceae</taxon>
        <taxon>Paenibacillus</taxon>
    </lineage>
</organism>
<dbReference type="PROSITE" id="PS50112">
    <property type="entry name" value="PAS"/>
    <property type="match status" value="2"/>
</dbReference>
<keyword evidence="9" id="KW-0812">Transmembrane</keyword>
<dbReference type="Pfam" id="PF03707">
    <property type="entry name" value="MHYT"/>
    <property type="match status" value="2"/>
</dbReference>
<proteinExistence type="predicted"/>
<evidence type="ECO:0000259" key="11">
    <source>
        <dbReference type="PROSITE" id="PS50112"/>
    </source>
</evidence>
<dbReference type="Gene3D" id="3.30.565.10">
    <property type="entry name" value="Histidine kinase-like ATPase, C-terminal domain"/>
    <property type="match status" value="1"/>
</dbReference>
<feature type="transmembrane region" description="Helical" evidence="9">
    <location>
        <begin position="140"/>
        <end position="163"/>
    </location>
</feature>
<dbReference type="InterPro" id="IPR005467">
    <property type="entry name" value="His_kinase_dom"/>
</dbReference>
<name>A0ABU9DDD9_9BACL</name>
<evidence type="ECO:0000313" key="14">
    <source>
        <dbReference type="EMBL" id="MEK8126879.1"/>
    </source>
</evidence>
<keyword evidence="8" id="KW-0902">Two-component regulatory system</keyword>
<evidence type="ECO:0000313" key="15">
    <source>
        <dbReference type="Proteomes" id="UP001469365"/>
    </source>
</evidence>
<dbReference type="InterPro" id="IPR003661">
    <property type="entry name" value="HisK_dim/P_dom"/>
</dbReference>
<feature type="domain" description="PAS" evidence="11">
    <location>
        <begin position="377"/>
        <end position="422"/>
    </location>
</feature>
<feature type="transmembrane region" description="Helical" evidence="9">
    <location>
        <begin position="107"/>
        <end position="128"/>
    </location>
</feature>
<dbReference type="Pfam" id="PF00512">
    <property type="entry name" value="HisKA"/>
    <property type="match status" value="1"/>
</dbReference>
<dbReference type="PANTHER" id="PTHR43065">
    <property type="entry name" value="SENSOR HISTIDINE KINASE"/>
    <property type="match status" value="1"/>
</dbReference>
<dbReference type="SMART" id="SM00091">
    <property type="entry name" value="PAS"/>
    <property type="match status" value="2"/>
</dbReference>
<dbReference type="SUPFAM" id="SSF55785">
    <property type="entry name" value="PYP-like sensor domain (PAS domain)"/>
    <property type="match status" value="2"/>
</dbReference>
<comment type="catalytic activity">
    <reaction evidence="1">
        <text>ATP + protein L-histidine = ADP + protein N-phospho-L-histidine.</text>
        <dbReference type="EC" id="2.7.13.3"/>
    </reaction>
</comment>
<accession>A0ABU9DDD9</accession>
<feature type="transmembrane region" description="Helical" evidence="9">
    <location>
        <begin position="45"/>
        <end position="67"/>
    </location>
</feature>
<dbReference type="Gene3D" id="1.10.287.130">
    <property type="match status" value="1"/>
</dbReference>
<sequence>MIQYWQGYYNVYLVACSFLISVLTSYFAIDTAVKIRKADSSTRTVLLVGGSFSIGTGLWSMQFMSILALESSLQVRYDVWLTLLSLLWPVAASLAALLLISRKHARISHFIGAGLSLGMGISMMHYTAISAIRSESLIRYDLFFAIGSMGITLALSLAAFILRPNLDSRLQQWKLTSASILGIAICAIHQIGIKAATFNSDRVEADRYWSFAMTPTLLAVVMGIVTVIIFCFAILFATIGKQLRTSQSHHHSLFEQNPDMIFSIDPEGVILNTNMSVLTAAGYDKPHCVGRSFFDFVAVDDHKPFREFFQRSVQGESFEFVIQFHHADGSIRHVFIRTVPMTDEGGTQGVYIIGRDITETKANREKFETLSRTHSLILNSINEGVYGIDVQAKTIFWNAASERMTGFSFDEVANRSIHRLFHHTRADGTAYPEDECPVIRSLVSGVPVHVNDELFWRKDGSSFSVEYRVYPVRDEHMPLGAVVTFNDITERKRTEELMLSSEKLSVAGQLAAGIAHEIRNPLTAIKGFLQLMNAGTAKKSYMDVIFSEMDRIELIITELLVLAKPQPSKREQKPIIPLLNHVITLLESQANIHNIMLVREYEEPSPTILCDENQLKQVFINMIKNAIESMTDGGFIFIRVKRLTLDSFSVEVEDQGCGIPPERLGRLGEPFYSTKEKGTGLGLMVSKKILANHGGTLKVTSAVNKGTKIEVSFPGKSGIKRQAWGTR</sequence>
<feature type="domain" description="MHYT" evidence="13">
    <location>
        <begin position="9"/>
        <end position="199"/>
    </location>
</feature>
<dbReference type="InterPro" id="IPR003594">
    <property type="entry name" value="HATPase_dom"/>
</dbReference>
<dbReference type="PROSITE" id="PS50109">
    <property type="entry name" value="HIS_KIN"/>
    <property type="match status" value="1"/>
</dbReference>
<reference evidence="14 15" key="1">
    <citation type="submission" date="2024-04" db="EMBL/GenBank/DDBJ databases">
        <title>draft genome sequnece of Paenibacillus filicis.</title>
        <authorList>
            <person name="Kim D.-U."/>
        </authorList>
    </citation>
    <scope>NUCLEOTIDE SEQUENCE [LARGE SCALE GENOMIC DNA]</scope>
    <source>
        <strain evidence="14 15">KACC14197</strain>
    </source>
</reference>
<protein>
    <recommendedName>
        <fullName evidence="2">histidine kinase</fullName>
        <ecNumber evidence="2">2.7.13.3</ecNumber>
    </recommendedName>
</protein>
<feature type="domain" description="PAC" evidence="12">
    <location>
        <begin position="316"/>
        <end position="369"/>
    </location>
</feature>
<dbReference type="InterPro" id="IPR013656">
    <property type="entry name" value="PAS_4"/>
</dbReference>
<keyword evidence="4" id="KW-0808">Transferase</keyword>
<evidence type="ECO:0000259" key="10">
    <source>
        <dbReference type="PROSITE" id="PS50109"/>
    </source>
</evidence>
<gene>
    <name evidence="14" type="ORF">WMW72_03050</name>
</gene>
<feature type="transmembrane region" description="Helical" evidence="9">
    <location>
        <begin position="175"/>
        <end position="197"/>
    </location>
</feature>
<evidence type="ECO:0000256" key="7">
    <source>
        <dbReference type="ARBA" id="ARBA00022840"/>
    </source>
</evidence>
<evidence type="ECO:0000259" key="13">
    <source>
        <dbReference type="PROSITE" id="PS50924"/>
    </source>
</evidence>
<dbReference type="PROSITE" id="PS50113">
    <property type="entry name" value="PAC"/>
    <property type="match status" value="2"/>
</dbReference>
<dbReference type="InterPro" id="IPR000700">
    <property type="entry name" value="PAS-assoc_C"/>
</dbReference>
<feature type="domain" description="PAC" evidence="12">
    <location>
        <begin position="449"/>
        <end position="500"/>
    </location>
</feature>
<dbReference type="InterPro" id="IPR036890">
    <property type="entry name" value="HATPase_C_sf"/>
</dbReference>
<keyword evidence="5" id="KW-0547">Nucleotide-binding</keyword>
<feature type="transmembrane region" description="Helical" evidence="9">
    <location>
        <begin position="217"/>
        <end position="239"/>
    </location>
</feature>
<keyword evidence="9" id="KW-1133">Transmembrane helix</keyword>
<dbReference type="Pfam" id="PF02518">
    <property type="entry name" value="HATPase_c"/>
    <property type="match status" value="1"/>
</dbReference>
<dbReference type="Gene3D" id="3.30.450.20">
    <property type="entry name" value="PAS domain"/>
    <property type="match status" value="2"/>
</dbReference>
<dbReference type="EC" id="2.7.13.3" evidence="2"/>
<feature type="transmembrane region" description="Helical" evidence="9">
    <location>
        <begin position="12"/>
        <end position="33"/>
    </location>
</feature>
<feature type="transmembrane region" description="Helical" evidence="9">
    <location>
        <begin position="79"/>
        <end position="100"/>
    </location>
</feature>
<keyword evidence="9" id="KW-0472">Membrane</keyword>
<keyword evidence="3" id="KW-0597">Phosphoprotein</keyword>
<keyword evidence="7" id="KW-0067">ATP-binding</keyword>
<dbReference type="SUPFAM" id="SSF47384">
    <property type="entry name" value="Homodimeric domain of signal transducing histidine kinase"/>
    <property type="match status" value="1"/>
</dbReference>
<keyword evidence="6" id="KW-0418">Kinase</keyword>